<evidence type="ECO:0000259" key="8">
    <source>
        <dbReference type="PROSITE" id="PS50089"/>
    </source>
</evidence>
<dbReference type="InterPro" id="IPR000315">
    <property type="entry name" value="Znf_B-box"/>
</dbReference>
<accession>A0A060XGD3</accession>
<name>A0A060XGD3_ONCMY</name>
<sequence length="1031" mass="116243">MASSLNESQFQCSICLELFTDPVSTPCGHNFCKNCIGGYWDISDLCQCPLCKETFYRRPELRINTSFREVVDHFRNMRVNEGCIAATGEVACDICSGRKLKALKSCLVCLTSYCEIHLEPHQRVVNLKRHKLIDPVENLEDRMCKKHDRLLELFCRSDQTCVCQFCAETDHKHHHTVPLQTESQLKMALIRRSKADVQQMIQDRQLKVEEINASVKSSRDNAESEIADSVESSQAELIEVIEEKQKSAERQAEGLINDLEQEITELQRRSTELEQLSHTEDHLDLLQSFYKQTTLPKSKNWTNVAVYQVNFLGCVRNTVLQVKDSTEDQIRKLSAIELKEMQKYAVDVTMDPNTAGPWLILSNDGKQVRKSPRKLKVPDNPERFTEDVCILAKQGYNYGKHYWEVGLQEKSNWVIGVACETVPRKEFISPEPEKGLWTLCHRDGKEYLACTKIPRLILPFPRPQKVGVFLDYKEGQVSFFDVDAKSHLFTYTGCKFSEKIFPIFDPSVFCIHRQLEEMASYSAMSEDQFLCSICLGVFTNPATIPCGHTFCKSCLEGDWNSSGDYAVCAVCNMRFTPTPTILVNIVLRDLVESFKGASRCGGSAVDIPTVAPGEVSCDACLGYGMTKAVKTCLVCVSSYCLEHEVVHNTRFSRHQLVRPLANLEKRMCSNHERLLERYCRTDKTMLCAGCDTHPEPAHQVVSMQVEFLAQKAQLTEAQAEVKEKLKATRKEAEQFNSSFHHCKDVATSQIRFVNGFRLDLVSKVGQICERYNIEARRRVDEMKSTASHQRRVLEDNITALTSRGAELERLIGSSDSFAFLNILPSLPSALPDGVGEQCSINIPPNLLGNLLYTLMKDMDKLAKMGNLSTNGYAAPEIAVVKKFTVEVTPDPSTAHPSLLFKQASREIRVDQSTRRNVWPMSAQRFTQVLCVLAPQGFSSHRAYWEVEVENWTSMGSGVWCVGVATKSSMTSRGVDLTPEKGFWVLVHRGGKLWPSTNTTPVAVGTQRRMLASLKLAAAEHDPIVMPLVNLV</sequence>
<evidence type="ECO:0000259" key="10">
    <source>
        <dbReference type="PROSITE" id="PS50188"/>
    </source>
</evidence>
<keyword evidence="2" id="KW-0479">Metal-binding</keyword>
<dbReference type="InterPro" id="IPR001870">
    <property type="entry name" value="B30.2/SPRY"/>
</dbReference>
<dbReference type="SMART" id="SM00184">
    <property type="entry name" value="RING"/>
    <property type="match status" value="2"/>
</dbReference>
<dbReference type="GO" id="GO:0045087">
    <property type="term" value="P:innate immune response"/>
    <property type="evidence" value="ECO:0007669"/>
    <property type="project" value="UniProtKB-KW"/>
</dbReference>
<organism evidence="11 12">
    <name type="scientific">Oncorhynchus mykiss</name>
    <name type="common">Rainbow trout</name>
    <name type="synonym">Salmo gairdneri</name>
    <dbReference type="NCBI Taxonomy" id="8022"/>
    <lineage>
        <taxon>Eukaryota</taxon>
        <taxon>Metazoa</taxon>
        <taxon>Chordata</taxon>
        <taxon>Craniata</taxon>
        <taxon>Vertebrata</taxon>
        <taxon>Euteleostomi</taxon>
        <taxon>Actinopterygii</taxon>
        <taxon>Neopterygii</taxon>
        <taxon>Teleostei</taxon>
        <taxon>Protacanthopterygii</taxon>
        <taxon>Salmoniformes</taxon>
        <taxon>Salmonidae</taxon>
        <taxon>Salmoninae</taxon>
        <taxon>Oncorhynchus</taxon>
    </lineage>
</organism>
<evidence type="ECO:0000256" key="2">
    <source>
        <dbReference type="ARBA" id="ARBA00022723"/>
    </source>
</evidence>
<dbReference type="InterPro" id="IPR043136">
    <property type="entry name" value="B30.2/SPRY_sf"/>
</dbReference>
<dbReference type="SMART" id="SM00449">
    <property type="entry name" value="SPRY"/>
    <property type="match status" value="1"/>
</dbReference>
<gene>
    <name evidence="11" type="ORF">GSONMT00022168001</name>
</gene>
<dbReference type="Gene3D" id="3.30.160.60">
    <property type="entry name" value="Classic Zinc Finger"/>
    <property type="match status" value="2"/>
</dbReference>
<feature type="domain" description="B box-type" evidence="9">
    <location>
        <begin position="139"/>
        <end position="179"/>
    </location>
</feature>
<dbReference type="Gene3D" id="3.30.40.10">
    <property type="entry name" value="Zinc/RING finger domain, C3HC4 (zinc finger)"/>
    <property type="match status" value="2"/>
</dbReference>
<dbReference type="PROSITE" id="PS00518">
    <property type="entry name" value="ZF_RING_1"/>
    <property type="match status" value="2"/>
</dbReference>
<dbReference type="PaxDb" id="8022-A0A060XGD3"/>
<dbReference type="SUPFAM" id="SSF57845">
    <property type="entry name" value="B-box zinc-binding domain"/>
    <property type="match status" value="2"/>
</dbReference>
<dbReference type="FunFam" id="2.60.120.920:FF:000004">
    <property type="entry name" value="Butyrophilin subfamily 1 member A1"/>
    <property type="match status" value="1"/>
</dbReference>
<dbReference type="PROSITE" id="PS50119">
    <property type="entry name" value="ZF_BBOX"/>
    <property type="match status" value="2"/>
</dbReference>
<dbReference type="InterPro" id="IPR001841">
    <property type="entry name" value="Znf_RING"/>
</dbReference>
<reference evidence="11" key="2">
    <citation type="submission" date="2014-03" db="EMBL/GenBank/DDBJ databases">
        <authorList>
            <person name="Genoscope - CEA"/>
        </authorList>
    </citation>
    <scope>NUCLEOTIDE SEQUENCE</scope>
</reference>
<evidence type="ECO:0000259" key="9">
    <source>
        <dbReference type="PROSITE" id="PS50119"/>
    </source>
</evidence>
<dbReference type="GO" id="GO:0008270">
    <property type="term" value="F:zinc ion binding"/>
    <property type="evidence" value="ECO:0007669"/>
    <property type="project" value="UniProtKB-KW"/>
</dbReference>
<dbReference type="PRINTS" id="PR01407">
    <property type="entry name" value="BUTYPHLNCDUF"/>
</dbReference>
<dbReference type="InterPro" id="IPR003877">
    <property type="entry name" value="SPRY_dom"/>
</dbReference>
<dbReference type="Pfam" id="PF00643">
    <property type="entry name" value="zf-B_box"/>
    <property type="match status" value="2"/>
</dbReference>
<evidence type="ECO:0000256" key="1">
    <source>
        <dbReference type="ARBA" id="ARBA00022588"/>
    </source>
</evidence>
<dbReference type="Gene3D" id="2.60.120.920">
    <property type="match status" value="2"/>
</dbReference>
<evidence type="ECO:0000256" key="4">
    <source>
        <dbReference type="ARBA" id="ARBA00022833"/>
    </source>
</evidence>
<evidence type="ECO:0000313" key="12">
    <source>
        <dbReference type="Proteomes" id="UP000193380"/>
    </source>
</evidence>
<evidence type="ECO:0000313" key="11">
    <source>
        <dbReference type="EMBL" id="CDQ75945.1"/>
    </source>
</evidence>
<dbReference type="InterPro" id="IPR013083">
    <property type="entry name" value="Znf_RING/FYVE/PHD"/>
</dbReference>
<dbReference type="EMBL" id="FR905094">
    <property type="protein sequence ID" value="CDQ75945.1"/>
    <property type="molecule type" value="Genomic_DNA"/>
</dbReference>
<dbReference type="Gene3D" id="4.10.830.40">
    <property type="match status" value="2"/>
</dbReference>
<keyword evidence="5" id="KW-0391">Immunity</keyword>
<evidence type="ECO:0000256" key="5">
    <source>
        <dbReference type="ARBA" id="ARBA00022859"/>
    </source>
</evidence>
<dbReference type="InterPro" id="IPR003879">
    <property type="entry name" value="Butyrophylin_SPRY"/>
</dbReference>
<dbReference type="Pfam" id="PF13765">
    <property type="entry name" value="PRY"/>
    <property type="match status" value="2"/>
</dbReference>
<dbReference type="PANTHER" id="PTHR25465:SF32">
    <property type="entry name" value="BLOODTHIRSTY-RELATED GENE FAMILY, MEMBER 16 ISOFORM X1-RELATED"/>
    <property type="match status" value="1"/>
</dbReference>
<dbReference type="Pfam" id="PF25600">
    <property type="entry name" value="TRIM_CC"/>
    <property type="match status" value="1"/>
</dbReference>
<dbReference type="InterPro" id="IPR013320">
    <property type="entry name" value="ConA-like_dom_sf"/>
</dbReference>
<keyword evidence="7" id="KW-0175">Coiled coil</keyword>
<proteinExistence type="predicted"/>
<dbReference type="Pfam" id="PF13445">
    <property type="entry name" value="zf-RING_UBOX"/>
    <property type="match status" value="2"/>
</dbReference>
<dbReference type="SMART" id="SM00589">
    <property type="entry name" value="PRY"/>
    <property type="match status" value="2"/>
</dbReference>
<dbReference type="InterPro" id="IPR051051">
    <property type="entry name" value="E3_ubiq-ligase_TRIM/RNF"/>
</dbReference>
<keyword evidence="1" id="KW-0399">Innate immunity</keyword>
<protein>
    <submittedName>
        <fullName evidence="11">Uncharacterized protein</fullName>
    </submittedName>
</protein>
<dbReference type="PROSITE" id="PS50089">
    <property type="entry name" value="ZF_RING_2"/>
    <property type="match status" value="2"/>
</dbReference>
<dbReference type="AlphaFoldDB" id="A0A060XGD3"/>
<dbReference type="InterPro" id="IPR027370">
    <property type="entry name" value="Znf-RING_euk"/>
</dbReference>
<feature type="domain" description="B30.2/SPRY" evidence="10">
    <location>
        <begin position="867"/>
        <end position="1031"/>
    </location>
</feature>
<dbReference type="CDD" id="cd19769">
    <property type="entry name" value="Bbox2_TRIM16-like"/>
    <property type="match status" value="1"/>
</dbReference>
<reference evidence="11" key="1">
    <citation type="journal article" date="2014" name="Nat. Commun.">
        <title>The rainbow trout genome provides novel insights into evolution after whole-genome duplication in vertebrates.</title>
        <authorList>
            <person name="Berthelot C."/>
            <person name="Brunet F."/>
            <person name="Chalopin D."/>
            <person name="Juanchich A."/>
            <person name="Bernard M."/>
            <person name="Noel B."/>
            <person name="Bento P."/>
            <person name="Da Silva C."/>
            <person name="Labadie K."/>
            <person name="Alberti A."/>
            <person name="Aury J.M."/>
            <person name="Louis A."/>
            <person name="Dehais P."/>
            <person name="Bardou P."/>
            <person name="Montfort J."/>
            <person name="Klopp C."/>
            <person name="Cabau C."/>
            <person name="Gaspin C."/>
            <person name="Thorgaard G.H."/>
            <person name="Boussaha M."/>
            <person name="Quillet E."/>
            <person name="Guyomard R."/>
            <person name="Galiana D."/>
            <person name="Bobe J."/>
            <person name="Volff J.N."/>
            <person name="Genet C."/>
            <person name="Wincker P."/>
            <person name="Jaillon O."/>
            <person name="Roest Crollius H."/>
            <person name="Guiguen Y."/>
        </authorList>
    </citation>
    <scope>NUCLEOTIDE SEQUENCE [LARGE SCALE GENOMIC DNA]</scope>
</reference>
<dbReference type="SUPFAM" id="SSF57850">
    <property type="entry name" value="RING/U-box"/>
    <property type="match status" value="2"/>
</dbReference>
<feature type="domain" description="B30.2/SPRY" evidence="10">
    <location>
        <begin position="328"/>
        <end position="522"/>
    </location>
</feature>
<dbReference type="Proteomes" id="UP000193380">
    <property type="component" value="Unassembled WGS sequence"/>
</dbReference>
<feature type="domain" description="RING-type" evidence="8">
    <location>
        <begin position="531"/>
        <end position="572"/>
    </location>
</feature>
<feature type="domain" description="RING-type" evidence="8">
    <location>
        <begin position="12"/>
        <end position="52"/>
    </location>
</feature>
<keyword evidence="4" id="KW-0862">Zinc</keyword>
<feature type="domain" description="B box-type" evidence="9">
    <location>
        <begin position="663"/>
        <end position="703"/>
    </location>
</feature>
<dbReference type="Pfam" id="PF00622">
    <property type="entry name" value="SPRY"/>
    <property type="match status" value="2"/>
</dbReference>
<dbReference type="SMART" id="SM00336">
    <property type="entry name" value="BBOX"/>
    <property type="match status" value="3"/>
</dbReference>
<dbReference type="SUPFAM" id="SSF49899">
    <property type="entry name" value="Concanavalin A-like lectins/glucanases"/>
    <property type="match status" value="2"/>
</dbReference>
<dbReference type="InterPro" id="IPR006574">
    <property type="entry name" value="PRY"/>
</dbReference>
<dbReference type="CDD" id="cd06503">
    <property type="entry name" value="ATP-synt_Fo_b"/>
    <property type="match status" value="1"/>
</dbReference>
<dbReference type="InterPro" id="IPR017907">
    <property type="entry name" value="Znf_RING_CS"/>
</dbReference>
<dbReference type="CDD" id="cd13733">
    <property type="entry name" value="SPRY_PRY_C-I_1"/>
    <property type="match status" value="1"/>
</dbReference>
<feature type="coiled-coil region" evidence="7">
    <location>
        <begin position="711"/>
        <end position="738"/>
    </location>
</feature>
<feature type="coiled-coil region" evidence="7">
    <location>
        <begin position="238"/>
        <end position="276"/>
    </location>
</feature>
<dbReference type="STRING" id="8022.A0A060XGD3"/>
<evidence type="ECO:0000256" key="3">
    <source>
        <dbReference type="ARBA" id="ARBA00022771"/>
    </source>
</evidence>
<evidence type="ECO:0000256" key="6">
    <source>
        <dbReference type="PROSITE-ProRule" id="PRU00024"/>
    </source>
</evidence>
<dbReference type="PROSITE" id="PS50188">
    <property type="entry name" value="B302_SPRY"/>
    <property type="match status" value="2"/>
</dbReference>
<dbReference type="GO" id="GO:0005737">
    <property type="term" value="C:cytoplasm"/>
    <property type="evidence" value="ECO:0007669"/>
    <property type="project" value="UniProtKB-ARBA"/>
</dbReference>
<keyword evidence="3 6" id="KW-0863">Zinc-finger</keyword>
<dbReference type="PANTHER" id="PTHR25465">
    <property type="entry name" value="B-BOX DOMAIN CONTAINING"/>
    <property type="match status" value="1"/>
</dbReference>
<evidence type="ECO:0000256" key="7">
    <source>
        <dbReference type="SAM" id="Coils"/>
    </source>
</evidence>
<dbReference type="InterPro" id="IPR058030">
    <property type="entry name" value="TRIM8/14/16/25/29/45/65_CC"/>
</dbReference>